<evidence type="ECO:0000313" key="1">
    <source>
        <dbReference type="EMBL" id="KAF2425566.1"/>
    </source>
</evidence>
<name>A0A9P4NLB0_9PEZI</name>
<protein>
    <submittedName>
        <fullName evidence="1">Uncharacterized protein</fullName>
    </submittedName>
</protein>
<proteinExistence type="predicted"/>
<gene>
    <name evidence="1" type="ORF">EJ08DRAFT_700370</name>
</gene>
<accession>A0A9P4NLB0</accession>
<dbReference type="Gene3D" id="2.130.10.10">
    <property type="entry name" value="YVTN repeat-like/Quinoprotein amine dehydrogenase"/>
    <property type="match status" value="1"/>
</dbReference>
<reference evidence="1" key="1">
    <citation type="journal article" date="2020" name="Stud. Mycol.">
        <title>101 Dothideomycetes genomes: a test case for predicting lifestyles and emergence of pathogens.</title>
        <authorList>
            <person name="Haridas S."/>
            <person name="Albert R."/>
            <person name="Binder M."/>
            <person name="Bloem J."/>
            <person name="Labutti K."/>
            <person name="Salamov A."/>
            <person name="Andreopoulos B."/>
            <person name="Baker S."/>
            <person name="Barry K."/>
            <person name="Bills G."/>
            <person name="Bluhm B."/>
            <person name="Cannon C."/>
            <person name="Castanera R."/>
            <person name="Culley D."/>
            <person name="Daum C."/>
            <person name="Ezra D."/>
            <person name="Gonzalez J."/>
            <person name="Henrissat B."/>
            <person name="Kuo A."/>
            <person name="Liang C."/>
            <person name="Lipzen A."/>
            <person name="Lutzoni F."/>
            <person name="Magnuson J."/>
            <person name="Mondo S."/>
            <person name="Nolan M."/>
            <person name="Ohm R."/>
            <person name="Pangilinan J."/>
            <person name="Park H.-J."/>
            <person name="Ramirez L."/>
            <person name="Alfaro M."/>
            <person name="Sun H."/>
            <person name="Tritt A."/>
            <person name="Yoshinaga Y."/>
            <person name="Zwiers L.-H."/>
            <person name="Turgeon B."/>
            <person name="Goodwin S."/>
            <person name="Spatafora J."/>
            <person name="Crous P."/>
            <person name="Grigoriev I."/>
        </authorList>
    </citation>
    <scope>NUCLEOTIDE SEQUENCE</scope>
    <source>
        <strain evidence="1">CBS 130266</strain>
    </source>
</reference>
<sequence>MTAVFSSLCKHDDHPLQTHSYARPLRPYTGESYSTFPPDDTSIHRAAAVRISASSKCLYATTRGGRNSTSFTKRYLSAFALNEHGIIASQDYLTPTTTGGGGSSQVVSSPFDGNYFAILDTLVEFRLA</sequence>
<keyword evidence="2" id="KW-1185">Reference proteome</keyword>
<dbReference type="InterPro" id="IPR015943">
    <property type="entry name" value="WD40/YVTN_repeat-like_dom_sf"/>
</dbReference>
<dbReference type="Proteomes" id="UP000800235">
    <property type="component" value="Unassembled WGS sequence"/>
</dbReference>
<organism evidence="1 2">
    <name type="scientific">Tothia fuscella</name>
    <dbReference type="NCBI Taxonomy" id="1048955"/>
    <lineage>
        <taxon>Eukaryota</taxon>
        <taxon>Fungi</taxon>
        <taxon>Dikarya</taxon>
        <taxon>Ascomycota</taxon>
        <taxon>Pezizomycotina</taxon>
        <taxon>Dothideomycetes</taxon>
        <taxon>Pleosporomycetidae</taxon>
        <taxon>Venturiales</taxon>
        <taxon>Cylindrosympodiaceae</taxon>
        <taxon>Tothia</taxon>
    </lineage>
</organism>
<evidence type="ECO:0000313" key="2">
    <source>
        <dbReference type="Proteomes" id="UP000800235"/>
    </source>
</evidence>
<dbReference type="AlphaFoldDB" id="A0A9P4NLB0"/>
<comment type="caution">
    <text evidence="1">The sequence shown here is derived from an EMBL/GenBank/DDBJ whole genome shotgun (WGS) entry which is preliminary data.</text>
</comment>
<dbReference type="EMBL" id="MU007069">
    <property type="protein sequence ID" value="KAF2425566.1"/>
    <property type="molecule type" value="Genomic_DNA"/>
</dbReference>